<feature type="chain" id="PRO_5023089717" evidence="11">
    <location>
        <begin position="25"/>
        <end position="395"/>
    </location>
</feature>
<keyword evidence="5" id="KW-0812">Transmembrane</keyword>
<comment type="subcellular location">
    <subcellularLocation>
        <location evidence="1">Cell outer membrane</location>
        <topology evidence="1">Multi-pass membrane protein</topology>
    </subcellularLocation>
</comment>
<dbReference type="GO" id="GO:0015288">
    <property type="term" value="F:porin activity"/>
    <property type="evidence" value="ECO:0007669"/>
    <property type="project" value="UniProtKB-KW"/>
</dbReference>
<protein>
    <submittedName>
        <fullName evidence="13">Outer membrane porin</fullName>
    </submittedName>
</protein>
<dbReference type="RefSeq" id="WP_174978062.1">
    <property type="nucleotide sequence ID" value="NZ_CABPSH010000001.1"/>
</dbReference>
<dbReference type="PANTHER" id="PTHR34501">
    <property type="entry name" value="PROTEIN YDDL-RELATED"/>
    <property type="match status" value="1"/>
</dbReference>
<keyword evidence="10" id="KW-0998">Cell outer membrane</keyword>
<evidence type="ECO:0000256" key="7">
    <source>
        <dbReference type="ARBA" id="ARBA00023065"/>
    </source>
</evidence>
<keyword evidence="6 11" id="KW-0732">Signal</keyword>
<sequence>MMKAHKLVAWGGVCLLALTGYPCAAQESLQIYGVLQAAYEQYHISGADASSAVASPATSTSRIPSYGSFIGFRGRESIDGDLAATFQIESYVFLNGVQPPGFNPFGSRNTRVGLESQRYGTVFLGVWDTPFRDLLIRLPFPGSTLDAGQLMGNGIGNTVGNGPAPGSFERRQTNTVAYWSPTLHGFQARVHYGINDGTTGGNGAHLLSMRGSYAGGPFNLMAAYETHHDYGGFGTNDRGLALYGDWLIGHAKLGAIFTQLSYQRVVNGGQRGLRVNNWSVFGSYPVGSGAVNVAYTRAGSGSGSLQALSTTPTGQVQANPALYAGQATSGGQTGAQMFEIGYDYYVSKRTKLFANLAYLKNDAHGAYAPFGAVPTPTGALGLNTTVLALGMVTSF</sequence>
<evidence type="ECO:0000256" key="2">
    <source>
        <dbReference type="ARBA" id="ARBA00011233"/>
    </source>
</evidence>
<evidence type="ECO:0000256" key="1">
    <source>
        <dbReference type="ARBA" id="ARBA00004571"/>
    </source>
</evidence>
<dbReference type="InterPro" id="IPR033900">
    <property type="entry name" value="Gram_neg_porin_domain"/>
</dbReference>
<dbReference type="GO" id="GO:0046930">
    <property type="term" value="C:pore complex"/>
    <property type="evidence" value="ECO:0007669"/>
    <property type="project" value="UniProtKB-KW"/>
</dbReference>
<dbReference type="Pfam" id="PF13609">
    <property type="entry name" value="Porin_4"/>
    <property type="match status" value="1"/>
</dbReference>
<evidence type="ECO:0000313" key="14">
    <source>
        <dbReference type="Proteomes" id="UP000400981"/>
    </source>
</evidence>
<evidence type="ECO:0000256" key="3">
    <source>
        <dbReference type="ARBA" id="ARBA00022448"/>
    </source>
</evidence>
<dbReference type="EMBL" id="CABPSH010000001">
    <property type="protein sequence ID" value="VVD61392.1"/>
    <property type="molecule type" value="Genomic_DNA"/>
</dbReference>
<evidence type="ECO:0000259" key="12">
    <source>
        <dbReference type="Pfam" id="PF13609"/>
    </source>
</evidence>
<evidence type="ECO:0000256" key="10">
    <source>
        <dbReference type="ARBA" id="ARBA00023237"/>
    </source>
</evidence>
<dbReference type="Gene3D" id="2.40.160.10">
    <property type="entry name" value="Porin"/>
    <property type="match status" value="1"/>
</dbReference>
<dbReference type="InterPro" id="IPR050298">
    <property type="entry name" value="Gram-neg_bact_OMP"/>
</dbReference>
<dbReference type="AlphaFoldDB" id="A0A5E4RFU4"/>
<evidence type="ECO:0000313" key="13">
    <source>
        <dbReference type="EMBL" id="VVD61392.1"/>
    </source>
</evidence>
<evidence type="ECO:0000256" key="5">
    <source>
        <dbReference type="ARBA" id="ARBA00022692"/>
    </source>
</evidence>
<name>A0A5E4RFU4_9BURK</name>
<organism evidence="13 14">
    <name type="scientific">Pandoraea eparura</name>
    <dbReference type="NCBI Taxonomy" id="2508291"/>
    <lineage>
        <taxon>Bacteria</taxon>
        <taxon>Pseudomonadati</taxon>
        <taxon>Pseudomonadota</taxon>
        <taxon>Betaproteobacteria</taxon>
        <taxon>Burkholderiales</taxon>
        <taxon>Burkholderiaceae</taxon>
        <taxon>Pandoraea</taxon>
    </lineage>
</organism>
<evidence type="ECO:0000256" key="8">
    <source>
        <dbReference type="ARBA" id="ARBA00023114"/>
    </source>
</evidence>
<keyword evidence="14" id="KW-1185">Reference proteome</keyword>
<evidence type="ECO:0000256" key="4">
    <source>
        <dbReference type="ARBA" id="ARBA00022452"/>
    </source>
</evidence>
<gene>
    <name evidence="13" type="ORF">PEP31012_00119</name>
</gene>
<proteinExistence type="predicted"/>
<dbReference type="GO" id="GO:0006811">
    <property type="term" value="P:monoatomic ion transport"/>
    <property type="evidence" value="ECO:0007669"/>
    <property type="project" value="UniProtKB-KW"/>
</dbReference>
<dbReference type="Proteomes" id="UP000400981">
    <property type="component" value="Unassembled WGS sequence"/>
</dbReference>
<evidence type="ECO:0000256" key="9">
    <source>
        <dbReference type="ARBA" id="ARBA00023136"/>
    </source>
</evidence>
<dbReference type="InterPro" id="IPR023614">
    <property type="entry name" value="Porin_dom_sf"/>
</dbReference>
<comment type="subunit">
    <text evidence="2">Homotrimer.</text>
</comment>
<keyword evidence="4" id="KW-1134">Transmembrane beta strand</keyword>
<dbReference type="GO" id="GO:0009279">
    <property type="term" value="C:cell outer membrane"/>
    <property type="evidence" value="ECO:0007669"/>
    <property type="project" value="UniProtKB-SubCell"/>
</dbReference>
<evidence type="ECO:0000256" key="11">
    <source>
        <dbReference type="SAM" id="SignalP"/>
    </source>
</evidence>
<reference evidence="13 14" key="1">
    <citation type="submission" date="2019-08" db="EMBL/GenBank/DDBJ databases">
        <authorList>
            <person name="Peeters C."/>
        </authorList>
    </citation>
    <scope>NUCLEOTIDE SEQUENCE [LARGE SCALE GENOMIC DNA]</scope>
    <source>
        <strain evidence="13 14">LMG 31012</strain>
    </source>
</reference>
<accession>A0A5E4RFU4</accession>
<keyword evidence="7" id="KW-0406">Ion transport</keyword>
<dbReference type="SUPFAM" id="SSF56935">
    <property type="entry name" value="Porins"/>
    <property type="match status" value="1"/>
</dbReference>
<keyword evidence="3" id="KW-0813">Transport</keyword>
<keyword evidence="8" id="KW-0626">Porin</keyword>
<dbReference type="CDD" id="cd00342">
    <property type="entry name" value="gram_neg_porins"/>
    <property type="match status" value="1"/>
</dbReference>
<feature type="domain" description="Porin" evidence="12">
    <location>
        <begin position="16"/>
        <end position="363"/>
    </location>
</feature>
<keyword evidence="9" id="KW-0472">Membrane</keyword>
<dbReference type="PANTHER" id="PTHR34501:SF9">
    <property type="entry name" value="MAJOR OUTER MEMBRANE PROTEIN P.IA"/>
    <property type="match status" value="1"/>
</dbReference>
<evidence type="ECO:0000256" key="6">
    <source>
        <dbReference type="ARBA" id="ARBA00022729"/>
    </source>
</evidence>
<feature type="signal peptide" evidence="11">
    <location>
        <begin position="1"/>
        <end position="24"/>
    </location>
</feature>